<sequence length="188" mass="20888">MAETIKPLLIKRYASRRLYNTETSDYVTLEDIAGFIRDGRDVQIIDLKSGDDLTRQYLLQIVAEHESKGESVLPINILTDLVRSYTTQAGSSVPQFLAASFDMFRDSQSQWVEKMGGMNPMAKMNPLSGMPGFEAMQAQQEAFMKAMTGGAAAGQTGAKKDVPEKEEDLDAIRKQLSDLQVKLSKMNK</sequence>
<name>A0A238KWA7_9RHOB</name>
<dbReference type="GO" id="GO:0003677">
    <property type="term" value="F:DNA binding"/>
    <property type="evidence" value="ECO:0007669"/>
    <property type="project" value="UniProtKB-KW"/>
</dbReference>
<dbReference type="AlphaFoldDB" id="A0A238KWA7"/>
<dbReference type="InterPro" id="IPR012909">
    <property type="entry name" value="PHA_DNA-bd_N"/>
</dbReference>
<reference evidence="3 4" key="1">
    <citation type="submission" date="2017-05" db="EMBL/GenBank/DDBJ databases">
        <authorList>
            <person name="Song R."/>
            <person name="Chenine A.L."/>
            <person name="Ruprecht R.M."/>
        </authorList>
    </citation>
    <scope>NUCLEOTIDE SEQUENCE [LARGE SCALE GENOMIC DNA]</scope>
    <source>
        <strain evidence="3 4">CECT 8663</strain>
    </source>
</reference>
<dbReference type="Pfam" id="PF05233">
    <property type="entry name" value="PHB_acc"/>
    <property type="match status" value="1"/>
</dbReference>
<feature type="domain" description="PHA accumulation regulator DNA-binding N-terminal" evidence="2">
    <location>
        <begin position="9"/>
        <end position="69"/>
    </location>
</feature>
<accession>A0A238KWA7</accession>
<dbReference type="InterPro" id="IPR007897">
    <property type="entry name" value="PHB_accumulat"/>
</dbReference>
<evidence type="ECO:0000259" key="2">
    <source>
        <dbReference type="Pfam" id="PF07879"/>
    </source>
</evidence>
<dbReference type="Pfam" id="PF07879">
    <property type="entry name" value="PHB_acc_N"/>
    <property type="match status" value="1"/>
</dbReference>
<evidence type="ECO:0000313" key="4">
    <source>
        <dbReference type="Proteomes" id="UP000220836"/>
    </source>
</evidence>
<dbReference type="EMBL" id="FXYH01000014">
    <property type="protein sequence ID" value="SMX46997.1"/>
    <property type="molecule type" value="Genomic_DNA"/>
</dbReference>
<gene>
    <name evidence="3" type="ORF">PEV8663_03440</name>
</gene>
<dbReference type="RefSeq" id="WP_097805905.1">
    <property type="nucleotide sequence ID" value="NZ_FXYH01000014.1"/>
</dbReference>
<evidence type="ECO:0000259" key="1">
    <source>
        <dbReference type="Pfam" id="PF05233"/>
    </source>
</evidence>
<keyword evidence="4" id="KW-1185">Reference proteome</keyword>
<feature type="domain" description="PHB accumulation regulatory" evidence="1">
    <location>
        <begin position="73"/>
        <end position="111"/>
    </location>
</feature>
<dbReference type="GO" id="GO:0006355">
    <property type="term" value="P:regulation of DNA-templated transcription"/>
    <property type="evidence" value="ECO:0007669"/>
    <property type="project" value="InterPro"/>
</dbReference>
<proteinExistence type="predicted"/>
<dbReference type="InterPro" id="IPR010134">
    <property type="entry name" value="PHA_reg_PhaR"/>
</dbReference>
<organism evidence="3 4">
    <name type="scientific">Pelagimonas varians</name>
    <dbReference type="NCBI Taxonomy" id="696760"/>
    <lineage>
        <taxon>Bacteria</taxon>
        <taxon>Pseudomonadati</taxon>
        <taxon>Pseudomonadota</taxon>
        <taxon>Alphaproteobacteria</taxon>
        <taxon>Rhodobacterales</taxon>
        <taxon>Roseobacteraceae</taxon>
        <taxon>Pelagimonas</taxon>
    </lineage>
</organism>
<protein>
    <submittedName>
        <fullName evidence="3">PHB/PHA accumulation regulator DNA-binding domain protein</fullName>
    </submittedName>
</protein>
<keyword evidence="3" id="KW-0238">DNA-binding</keyword>
<dbReference type="OrthoDB" id="9795345at2"/>
<dbReference type="NCBIfam" id="TIGR01848">
    <property type="entry name" value="PHA_reg_PhaR"/>
    <property type="match status" value="1"/>
</dbReference>
<dbReference type="Proteomes" id="UP000220836">
    <property type="component" value="Unassembled WGS sequence"/>
</dbReference>
<evidence type="ECO:0000313" key="3">
    <source>
        <dbReference type="EMBL" id="SMX46997.1"/>
    </source>
</evidence>